<evidence type="ECO:0000313" key="5">
    <source>
        <dbReference type="EMBL" id="CAA6830483.1"/>
    </source>
</evidence>
<reference evidence="5" key="1">
    <citation type="submission" date="2020-01" db="EMBL/GenBank/DDBJ databases">
        <authorList>
            <person name="Meier V. D."/>
            <person name="Meier V D."/>
        </authorList>
    </citation>
    <scope>NUCLEOTIDE SEQUENCE</scope>
    <source>
        <strain evidence="5">HLG_WM_MAG_09</strain>
    </source>
</reference>
<name>A0A6S6UNU8_9GAMM</name>
<dbReference type="Gene3D" id="2.60.120.260">
    <property type="entry name" value="Galactose-binding domain-like"/>
    <property type="match status" value="1"/>
</dbReference>
<dbReference type="PANTHER" id="PTHR22901:SF0">
    <property type="entry name" value="SIALATE O-ACETYLESTERASE"/>
    <property type="match status" value="1"/>
</dbReference>
<organism evidence="5">
    <name type="scientific">uncultured Thiotrichaceae bacterium</name>
    <dbReference type="NCBI Taxonomy" id="298394"/>
    <lineage>
        <taxon>Bacteria</taxon>
        <taxon>Pseudomonadati</taxon>
        <taxon>Pseudomonadota</taxon>
        <taxon>Gammaproteobacteria</taxon>
        <taxon>Thiotrichales</taxon>
        <taxon>Thiotrichaceae</taxon>
        <taxon>environmental samples</taxon>
    </lineage>
</organism>
<protein>
    <submittedName>
        <fullName evidence="5">9-O-acetylesterase</fullName>
    </submittedName>
</protein>
<dbReference type="InterPro" id="IPR039329">
    <property type="entry name" value="SIAE"/>
</dbReference>
<dbReference type="InterPro" id="IPR005181">
    <property type="entry name" value="SASA"/>
</dbReference>
<dbReference type="Pfam" id="PF03629">
    <property type="entry name" value="SASA"/>
    <property type="match status" value="1"/>
</dbReference>
<proteinExistence type="predicted"/>
<dbReference type="InterPro" id="IPR025300">
    <property type="entry name" value="BetaGal_jelly_roll_dom"/>
</dbReference>
<evidence type="ECO:0000256" key="2">
    <source>
        <dbReference type="ARBA" id="ARBA00023295"/>
    </source>
</evidence>
<dbReference type="GO" id="GO:0001681">
    <property type="term" value="F:sialate O-acetylesterase activity"/>
    <property type="evidence" value="ECO:0007669"/>
    <property type="project" value="InterPro"/>
</dbReference>
<dbReference type="Gene3D" id="3.40.50.1110">
    <property type="entry name" value="SGNH hydrolase"/>
    <property type="match status" value="2"/>
</dbReference>
<dbReference type="EMBL" id="CACVAT010000592">
    <property type="protein sequence ID" value="CAA6830483.1"/>
    <property type="molecule type" value="Genomic_DNA"/>
</dbReference>
<evidence type="ECO:0000259" key="3">
    <source>
        <dbReference type="Pfam" id="PF03629"/>
    </source>
</evidence>
<evidence type="ECO:0000256" key="1">
    <source>
        <dbReference type="ARBA" id="ARBA00022801"/>
    </source>
</evidence>
<sequence length="664" mass="73370">MLPLTNNYRRLLISLLCLLPLTVQAELKLPALISDNMVLQQSANARLWGEAEPGSAVHVDIAGKESRALTDVQGKWEIHLPHLPTGSHVLKIEEHLGNGEFSGVEINNVAVGEVWLASGQSNMEWPLGKSSSAEQSPDLLKDTDLRFFVVGHQTALTPQNDVNGYWVKVDTENALALSGIAFHFAQQLYVKKGTPIGVIQSAWGSTKAEAWTSLEAMQREPALKPVFDEIERQHNLPESEKALNEQKQLDWEAISYLKDDGITAETQAFTELGFDDSDWKSTELPALFSDLGFLGDGAIWFRRTFTLPDDWEAGRSVLHLGMIDDFDQAFLNGKSIGETDRTMAHHWLQPRRYPVEDGLLKQGENTLSVRVFDQYGDGGFSSRPQDMFLKNGAQKTPLSGEWKYKVSIDKPAATADWASVPQPLYGLKNRNTPAVLFNAMIAPLSKYTLQGVIWYQGESDAKQADRYRALFPLMIKQWRQAWQQNFPFLFVQLANFNLPNDGSQQSWATIREIQAETDKAVAGTGMVTAVDVGEADNVHPKNKQAVGERLSNLALATVYGEDVAWRNPVCDVAELADDKTTAVLRCEFAEGLMAKGEVHGVEVAGDDGRFYPAKVVVEGAGLHVSAEGVSKPAMVQYAWHNNPVANIYNAGGLPLLPFRLSVGE</sequence>
<dbReference type="AlphaFoldDB" id="A0A6S6UNU8"/>
<dbReference type="GO" id="GO:0004553">
    <property type="term" value="F:hydrolase activity, hydrolyzing O-glycosyl compounds"/>
    <property type="evidence" value="ECO:0007669"/>
    <property type="project" value="UniProtKB-ARBA"/>
</dbReference>
<dbReference type="GO" id="GO:0005975">
    <property type="term" value="P:carbohydrate metabolic process"/>
    <property type="evidence" value="ECO:0007669"/>
    <property type="project" value="TreeGrafter"/>
</dbReference>
<keyword evidence="2" id="KW-0326">Glycosidase</keyword>
<dbReference type="Pfam" id="PF13364">
    <property type="entry name" value="BetaGal_ABD2"/>
    <property type="match status" value="1"/>
</dbReference>
<dbReference type="InterPro" id="IPR008979">
    <property type="entry name" value="Galactose-bd-like_sf"/>
</dbReference>
<dbReference type="SUPFAM" id="SSF52266">
    <property type="entry name" value="SGNH hydrolase"/>
    <property type="match status" value="1"/>
</dbReference>
<dbReference type="PANTHER" id="PTHR22901">
    <property type="entry name" value="SIALATE O-ACETYLESTERASE"/>
    <property type="match status" value="1"/>
</dbReference>
<gene>
    <name evidence="5" type="ORF">HELGO_WM25249</name>
</gene>
<feature type="domain" description="Beta-galactosidase jelly roll" evidence="4">
    <location>
        <begin position="264"/>
        <end position="372"/>
    </location>
</feature>
<evidence type="ECO:0000259" key="4">
    <source>
        <dbReference type="Pfam" id="PF13364"/>
    </source>
</evidence>
<accession>A0A6S6UNU8</accession>
<dbReference type="SUPFAM" id="SSF49785">
    <property type="entry name" value="Galactose-binding domain-like"/>
    <property type="match status" value="1"/>
</dbReference>
<dbReference type="InterPro" id="IPR036514">
    <property type="entry name" value="SGNH_hydro_sf"/>
</dbReference>
<keyword evidence="1" id="KW-0378">Hydrolase</keyword>
<feature type="domain" description="Sialate O-acetylesterase" evidence="3">
    <location>
        <begin position="444"/>
        <end position="552"/>
    </location>
</feature>